<comment type="caution">
    <text evidence="6">The sequence shown here is derived from an EMBL/GenBank/DDBJ whole genome shotgun (WGS) entry which is preliminary data.</text>
</comment>
<evidence type="ECO:0000256" key="3">
    <source>
        <dbReference type="SAM" id="Coils"/>
    </source>
</evidence>
<evidence type="ECO:0000313" key="6">
    <source>
        <dbReference type="EMBL" id="KAE8679320.1"/>
    </source>
</evidence>
<proteinExistence type="inferred from homology"/>
<reference evidence="6" key="1">
    <citation type="submission" date="2019-09" db="EMBL/GenBank/DDBJ databases">
        <title>Draft genome information of white flower Hibiscus syriacus.</title>
        <authorList>
            <person name="Kim Y.-M."/>
        </authorList>
    </citation>
    <scope>NUCLEOTIDE SEQUENCE [LARGE SCALE GENOMIC DNA]</scope>
    <source>
        <strain evidence="6">YM2019G1</strain>
    </source>
</reference>
<feature type="compositionally biased region" description="Low complexity" evidence="4">
    <location>
        <begin position="109"/>
        <end position="121"/>
    </location>
</feature>
<dbReference type="PROSITE" id="PS51774">
    <property type="entry name" value="NAB"/>
    <property type="match status" value="1"/>
</dbReference>
<keyword evidence="7" id="KW-1185">Reference proteome</keyword>
<dbReference type="GO" id="GO:0005774">
    <property type="term" value="C:vacuolar membrane"/>
    <property type="evidence" value="ECO:0007669"/>
    <property type="project" value="TreeGrafter"/>
</dbReference>
<feature type="coiled-coil region" evidence="3">
    <location>
        <begin position="273"/>
        <end position="350"/>
    </location>
</feature>
<dbReference type="InterPro" id="IPR051861">
    <property type="entry name" value="NET_actin-binding_domain"/>
</dbReference>
<evidence type="ECO:0000313" key="7">
    <source>
        <dbReference type="Proteomes" id="UP000436088"/>
    </source>
</evidence>
<feature type="coiled-coil region" evidence="3">
    <location>
        <begin position="397"/>
        <end position="456"/>
    </location>
</feature>
<evidence type="ECO:0000256" key="2">
    <source>
        <dbReference type="ARBA" id="ARBA00038006"/>
    </source>
</evidence>
<evidence type="ECO:0000256" key="4">
    <source>
        <dbReference type="SAM" id="MobiDB-lite"/>
    </source>
</evidence>
<comment type="similarity">
    <text evidence="2">Belongs to the NET family.</text>
</comment>
<dbReference type="PANTHER" id="PTHR32258:SF14">
    <property type="entry name" value="GB|AAF19561.1"/>
    <property type="match status" value="1"/>
</dbReference>
<feature type="coiled-coil region" evidence="3">
    <location>
        <begin position="513"/>
        <end position="547"/>
    </location>
</feature>
<protein>
    <submittedName>
        <fullName evidence="6">Methyl esterase 17</fullName>
    </submittedName>
</protein>
<keyword evidence="1 3" id="KW-0175">Coiled coil</keyword>
<dbReference type="EMBL" id="VEPZ02001331">
    <property type="protein sequence ID" value="KAE8679320.1"/>
    <property type="molecule type" value="Genomic_DNA"/>
</dbReference>
<accession>A0A6A2Y5A5</accession>
<sequence length="583" mass="66594">MNQNINQIMKLVEDNIEEHYQIKSEVIDQVQELRRIYQSLAERYDHWSGELRKTVLSDFLTQGPDSGLDQNSPMVTPDKKLGIPKSVQQALSFSSGGGSSELSSKEGTESSSFSSDLDSESFGSSVNIYLRSVMDADNGVEHHKVIEQGSDLPTMTEKIRVVDGENVEGKLKMGGNRSYEELNERFAKCEEELRNSNLKLQLAEEEIVRLNAELKKSESVSVLAENMAVQLESLQRDMKMREADLELEKGKVIELQKQIVEMGACFSDSNSEASRLMEEIAGSKEKIKATEEEIVMLKHELGKKVYDDAHDVLGQLESAQEEIATLKAELDIDRRQVVNLQEQILRYKDDLSSRGREVEELKGALCDAQDHFSMQKASFQSEIFGLLEKETHLEARLKEWELRGRLLEEKLREIETEKMEMKGLYDVQETMLRGQISQLRAEVNEKAVNVEALNKDFDKVKFNYDMLMAEKDGATAKGNTLVAEVRSRDSLIGKMEEHLEQLSREHQQLISGSKHAKNVENELKLKIKDLEKEVDRHRIMMLDLAEEKREAIRQLSFTLEHYMSGYKEFQAFLKHKGHAVRAS</sequence>
<dbReference type="GO" id="GO:0003779">
    <property type="term" value="F:actin binding"/>
    <property type="evidence" value="ECO:0007669"/>
    <property type="project" value="InterPro"/>
</dbReference>
<dbReference type="Proteomes" id="UP000436088">
    <property type="component" value="Unassembled WGS sequence"/>
</dbReference>
<gene>
    <name evidence="6" type="ORF">F3Y22_tig00111402pilonHSYRG01205</name>
</gene>
<evidence type="ECO:0000256" key="1">
    <source>
        <dbReference type="ARBA" id="ARBA00023054"/>
    </source>
</evidence>
<dbReference type="AlphaFoldDB" id="A0A6A2Y5A5"/>
<evidence type="ECO:0000259" key="5">
    <source>
        <dbReference type="PROSITE" id="PS51774"/>
    </source>
</evidence>
<feature type="coiled-coil region" evidence="3">
    <location>
        <begin position="179"/>
        <end position="244"/>
    </location>
</feature>
<name>A0A6A2Y5A5_HIBSY</name>
<feature type="domain" description="NAB" evidence="5">
    <location>
        <begin position="1"/>
        <end position="51"/>
    </location>
</feature>
<dbReference type="InterPro" id="IPR011684">
    <property type="entry name" value="NAB"/>
</dbReference>
<feature type="region of interest" description="Disordered" evidence="4">
    <location>
        <begin position="90"/>
        <end position="121"/>
    </location>
</feature>
<dbReference type="PANTHER" id="PTHR32258">
    <property type="entry name" value="PROTEIN NETWORKED 4A"/>
    <property type="match status" value="1"/>
</dbReference>
<organism evidence="6 7">
    <name type="scientific">Hibiscus syriacus</name>
    <name type="common">Rose of Sharon</name>
    <dbReference type="NCBI Taxonomy" id="106335"/>
    <lineage>
        <taxon>Eukaryota</taxon>
        <taxon>Viridiplantae</taxon>
        <taxon>Streptophyta</taxon>
        <taxon>Embryophyta</taxon>
        <taxon>Tracheophyta</taxon>
        <taxon>Spermatophyta</taxon>
        <taxon>Magnoliopsida</taxon>
        <taxon>eudicotyledons</taxon>
        <taxon>Gunneridae</taxon>
        <taxon>Pentapetalae</taxon>
        <taxon>rosids</taxon>
        <taxon>malvids</taxon>
        <taxon>Malvales</taxon>
        <taxon>Malvaceae</taxon>
        <taxon>Malvoideae</taxon>
        <taxon>Hibiscus</taxon>
    </lineage>
</organism>